<name>A0A163MGZ3_ABSGL</name>
<evidence type="ECO:0000256" key="1">
    <source>
        <dbReference type="SAM" id="MobiDB-lite"/>
    </source>
</evidence>
<dbReference type="Pfam" id="PF02752">
    <property type="entry name" value="Arrestin_C"/>
    <property type="match status" value="1"/>
</dbReference>
<organism evidence="3">
    <name type="scientific">Absidia glauca</name>
    <name type="common">Pin mould</name>
    <dbReference type="NCBI Taxonomy" id="4829"/>
    <lineage>
        <taxon>Eukaryota</taxon>
        <taxon>Fungi</taxon>
        <taxon>Fungi incertae sedis</taxon>
        <taxon>Mucoromycota</taxon>
        <taxon>Mucoromycotina</taxon>
        <taxon>Mucoromycetes</taxon>
        <taxon>Mucorales</taxon>
        <taxon>Cunninghamellaceae</taxon>
        <taxon>Absidia</taxon>
    </lineage>
</organism>
<dbReference type="InterPro" id="IPR014752">
    <property type="entry name" value="Arrestin-like_C"/>
</dbReference>
<dbReference type="EMBL" id="LT554417">
    <property type="protein sequence ID" value="SAM04859.1"/>
    <property type="molecule type" value="Genomic_DNA"/>
</dbReference>
<dbReference type="InterPro" id="IPR014756">
    <property type="entry name" value="Ig_E-set"/>
</dbReference>
<feature type="domain" description="Arrestin C-terminal-like" evidence="2">
    <location>
        <begin position="171"/>
        <end position="317"/>
    </location>
</feature>
<dbReference type="InterPro" id="IPR050357">
    <property type="entry name" value="Arrestin_domain-protein"/>
</dbReference>
<reference evidence="3" key="1">
    <citation type="submission" date="2016-04" db="EMBL/GenBank/DDBJ databases">
        <authorList>
            <person name="Evans L.H."/>
            <person name="Alamgir A."/>
            <person name="Owens N."/>
            <person name="Weber N.D."/>
            <person name="Virtaneva K."/>
            <person name="Barbian K."/>
            <person name="Babar A."/>
            <person name="Rosenke K."/>
        </authorList>
    </citation>
    <scope>NUCLEOTIDE SEQUENCE [LARGE SCALE GENOMIC DNA]</scope>
    <source>
        <strain evidence="3">CBS 101.48</strain>
    </source>
</reference>
<evidence type="ECO:0000259" key="2">
    <source>
        <dbReference type="Pfam" id="PF02752"/>
    </source>
</evidence>
<feature type="compositionally biased region" description="Polar residues" evidence="1">
    <location>
        <begin position="409"/>
        <end position="425"/>
    </location>
</feature>
<accession>A0A163MGZ3</accession>
<feature type="region of interest" description="Disordered" evidence="1">
    <location>
        <begin position="405"/>
        <end position="474"/>
    </location>
</feature>
<evidence type="ECO:0000313" key="4">
    <source>
        <dbReference type="Proteomes" id="UP000078561"/>
    </source>
</evidence>
<keyword evidence="4" id="KW-1185">Reference proteome</keyword>
<gene>
    <name evidence="3" type="primary">ABSGL_10725.1 scaffold 12033</name>
</gene>
<dbReference type="OrthoDB" id="387657at2759"/>
<sequence length="474" mass="52150">MIFSSKNNKHRVKSFVLKVSSGAQNKPVAYGPGSVVNGSVMIHVSKLQLVRNLKVVFQCTEFSGKRSNVIFSVESILLGNNGASVSELAVGNHMYLFAIKLPDVNYPPTLRDNYIDHKVDYTLQGFLDVVNPDQELQTHAVHITYLPLVTCQPTSSSPIQRRKTYQKGDQLVQVNAELKQPAHCPGDMCTIEMITQNRSDFRITHVDLAFMSTTASHLSTTQSENARRNHTLLTEKFYTAINRRTMDHHTILRFKLPNSCPPSTQTHRHIDIAYQIMITVPLYYTSSTSSASSASASSSIVSSLMISLPITIATVPYTASPFPLPPQLQIPLPSYQDSHSNRFASDMPSFLDQHTDGDSPLPSPHSAYSVEGTGSWSDPDRCSVSPMMEEHSNGGDWPFVPALTLDTPAGTSNNNNHRMSQQDQSGHLMVPPGNPTRRRRSVSSIHSSSSTGVHNECSLEVNETSPSTSLATVN</sequence>
<protein>
    <recommendedName>
        <fullName evidence="2">Arrestin C-terminal-like domain-containing protein</fullName>
    </recommendedName>
</protein>
<dbReference type="STRING" id="4829.A0A163MGZ3"/>
<dbReference type="InParanoid" id="A0A163MGZ3"/>
<dbReference type="OMA" id="SCHEWDQ"/>
<dbReference type="AlphaFoldDB" id="A0A163MGZ3"/>
<dbReference type="SUPFAM" id="SSF81296">
    <property type="entry name" value="E set domains"/>
    <property type="match status" value="2"/>
</dbReference>
<feature type="compositionally biased region" description="Polar residues" evidence="1">
    <location>
        <begin position="461"/>
        <end position="474"/>
    </location>
</feature>
<dbReference type="GO" id="GO:0005737">
    <property type="term" value="C:cytoplasm"/>
    <property type="evidence" value="ECO:0007669"/>
    <property type="project" value="TreeGrafter"/>
</dbReference>
<feature type="region of interest" description="Disordered" evidence="1">
    <location>
        <begin position="341"/>
        <end position="393"/>
    </location>
</feature>
<evidence type="ECO:0000313" key="3">
    <source>
        <dbReference type="EMBL" id="SAM04859.1"/>
    </source>
</evidence>
<dbReference type="InterPro" id="IPR011022">
    <property type="entry name" value="Arrestin_C-like"/>
</dbReference>
<dbReference type="PANTHER" id="PTHR11188:SF17">
    <property type="entry name" value="FI21816P1"/>
    <property type="match status" value="1"/>
</dbReference>
<dbReference type="Proteomes" id="UP000078561">
    <property type="component" value="Unassembled WGS sequence"/>
</dbReference>
<dbReference type="GO" id="GO:0015031">
    <property type="term" value="P:protein transport"/>
    <property type="evidence" value="ECO:0007669"/>
    <property type="project" value="TreeGrafter"/>
</dbReference>
<dbReference type="Gene3D" id="2.60.40.640">
    <property type="match status" value="2"/>
</dbReference>
<proteinExistence type="predicted"/>
<dbReference type="PANTHER" id="PTHR11188">
    <property type="entry name" value="ARRESTIN DOMAIN CONTAINING PROTEIN"/>
    <property type="match status" value="1"/>
</dbReference>